<keyword evidence="3" id="KW-1185">Reference proteome</keyword>
<feature type="region of interest" description="Disordered" evidence="1">
    <location>
        <begin position="314"/>
        <end position="335"/>
    </location>
</feature>
<comment type="caution">
    <text evidence="2">The sequence shown here is derived from an EMBL/GenBank/DDBJ whole genome shotgun (WGS) entry which is preliminary data.</text>
</comment>
<evidence type="ECO:0000313" key="2">
    <source>
        <dbReference type="EMBL" id="TIA82108.1"/>
    </source>
</evidence>
<feature type="compositionally biased region" description="Gly residues" evidence="1">
    <location>
        <begin position="317"/>
        <end position="326"/>
    </location>
</feature>
<reference evidence="2 3" key="1">
    <citation type="submission" date="2019-03" db="EMBL/GenBank/DDBJ databases">
        <title>Sequencing 23 genomes of Wallemia ichthyophaga.</title>
        <authorList>
            <person name="Gostincar C."/>
        </authorList>
    </citation>
    <scope>NUCLEOTIDE SEQUENCE [LARGE SCALE GENOMIC DNA]</scope>
    <source>
        <strain evidence="2 3">EXF-5753</strain>
    </source>
</reference>
<protein>
    <recommendedName>
        <fullName evidence="4">CCHC-type domain-containing protein</fullName>
    </recommendedName>
</protein>
<evidence type="ECO:0008006" key="4">
    <source>
        <dbReference type="Google" id="ProtNLM"/>
    </source>
</evidence>
<proteinExistence type="predicted"/>
<dbReference type="EMBL" id="SPNW01000271">
    <property type="protein sequence ID" value="TIA82108.1"/>
    <property type="molecule type" value="Genomic_DNA"/>
</dbReference>
<gene>
    <name evidence="2" type="ORF">E3P99_04144</name>
</gene>
<evidence type="ECO:0000313" key="3">
    <source>
        <dbReference type="Proteomes" id="UP000310189"/>
    </source>
</evidence>
<dbReference type="Proteomes" id="UP000310189">
    <property type="component" value="Unassembled WGS sequence"/>
</dbReference>
<organism evidence="2 3">
    <name type="scientific">Wallemia hederae</name>
    <dbReference type="NCBI Taxonomy" id="1540922"/>
    <lineage>
        <taxon>Eukaryota</taxon>
        <taxon>Fungi</taxon>
        <taxon>Dikarya</taxon>
        <taxon>Basidiomycota</taxon>
        <taxon>Wallemiomycotina</taxon>
        <taxon>Wallemiomycetes</taxon>
        <taxon>Wallemiales</taxon>
        <taxon>Wallemiaceae</taxon>
        <taxon>Wallemia</taxon>
    </lineage>
</organism>
<dbReference type="OrthoDB" id="10600253at2759"/>
<name>A0A4T0F364_9BASI</name>
<dbReference type="AlphaFoldDB" id="A0A4T0F364"/>
<evidence type="ECO:0000256" key="1">
    <source>
        <dbReference type="SAM" id="MobiDB-lite"/>
    </source>
</evidence>
<sequence>MAGQGGFASQPTRTPSAQDLVITLHQVNPRRPVMAGEEDTQLNIKKAMDDQIGLTIGSQLDVGENFITAAKRLPTHTIKLHAQNETVAKRLRETDVWVPNGLRLHALTYEVAVLRVPVLRDQGPQDIADNLMQQNDFIIKDQVVYAKWAKRQATKQKYATLKIQLKDESAAKFAVSLGLSLDAEKLLVEPANRIPRQCRKCGKVRHTQRVCRSEAFCFICGGRHEYTDCKEKCNKDLREDSGLRKHPGAPPIFCSGTEKCTHYARKFCSNCPEALREGHTAFDTECPTKKAYLEQIEQQSQLYRAQLLGVSPREGYNGYGRNGGSGSESHSLSPQ</sequence>
<accession>A0A4T0F364</accession>